<evidence type="ECO:0000313" key="1">
    <source>
        <dbReference type="EMBL" id="AJF98356.1"/>
    </source>
</evidence>
<dbReference type="GeneID" id="23463273"/>
<dbReference type="Proteomes" id="UP000202511">
    <property type="component" value="Segment"/>
</dbReference>
<organism evidence="1 2">
    <name type="scientific">Pandoravirus inopinatum</name>
    <dbReference type="NCBI Taxonomy" id="1605721"/>
    <lineage>
        <taxon>Viruses</taxon>
        <taxon>Pandoravirus</taxon>
    </lineage>
</organism>
<evidence type="ECO:0000313" key="2">
    <source>
        <dbReference type="Proteomes" id="UP000202511"/>
    </source>
</evidence>
<dbReference type="Gene3D" id="3.30.710.10">
    <property type="entry name" value="Potassium Channel Kv1.1, Chain A"/>
    <property type="match status" value="1"/>
</dbReference>
<accession>A0A0B5JBG5</accession>
<dbReference type="SUPFAM" id="SSF54695">
    <property type="entry name" value="POZ domain"/>
    <property type="match status" value="1"/>
</dbReference>
<dbReference type="InterPro" id="IPR011333">
    <property type="entry name" value="SKP1/BTB/POZ_sf"/>
</dbReference>
<reference evidence="1 2" key="1">
    <citation type="journal article" date="2015" name="Parasitol. Res.">
        <title>Viruses in close associations with free-living amoebae.</title>
        <authorList>
            <person name="Scheid P."/>
        </authorList>
    </citation>
    <scope>NUCLEOTIDE SEQUENCE [LARGE SCALE GENOMIC DNA]</scope>
    <source>
        <strain evidence="1">KlaHel</strain>
    </source>
</reference>
<protein>
    <submittedName>
        <fullName evidence="1">Uncharacterized protein</fullName>
    </submittedName>
</protein>
<name>A0A0B5JBG5_9VIRU</name>
<dbReference type="EMBL" id="KP136319">
    <property type="protein sequence ID" value="AJF98356.1"/>
    <property type="molecule type" value="Genomic_DNA"/>
</dbReference>
<dbReference type="KEGG" id="vg:23463273"/>
<dbReference type="RefSeq" id="YP_009120591.1">
    <property type="nucleotide sequence ID" value="NC_026440.1"/>
</dbReference>
<sequence>MGDSFSSSSLADSHSGLAVAAATVVDTTRLVEIDVAGETVRVPAALLATADEGSVLAAMAEAHPDTPHYVNCDPAHFRTVIEYLRHGAGCIDWTSAKGLQFTALMLGIDSLARLCDETASPAMAPAVLSDDDRTHLRAELDKLALFIMSGEPSVR</sequence>
<proteinExistence type="predicted"/>